<dbReference type="InterPro" id="IPR027417">
    <property type="entry name" value="P-loop_NTPase"/>
</dbReference>
<dbReference type="InterPro" id="IPR003593">
    <property type="entry name" value="AAA+_ATPase"/>
</dbReference>
<evidence type="ECO:0000256" key="9">
    <source>
        <dbReference type="ARBA" id="ARBA00025157"/>
    </source>
</evidence>
<dbReference type="CDD" id="cd03225">
    <property type="entry name" value="ABC_cobalt_CbiO_domain1"/>
    <property type="match status" value="1"/>
</dbReference>
<comment type="function">
    <text evidence="10">Part of an ABC transporter complex. Responsible for energy coupling to the transport system.</text>
</comment>
<comment type="function">
    <text evidence="9">Probably part of an ABC transporter complex. Responsible for energy coupling to the transport system.</text>
</comment>
<dbReference type="InterPro" id="IPR005876">
    <property type="entry name" value="Co_trans_ATP-bd"/>
</dbReference>
<evidence type="ECO:0000313" key="12">
    <source>
        <dbReference type="EMBL" id="HEL65339.1"/>
    </source>
</evidence>
<comment type="caution">
    <text evidence="12">The sequence shown here is derived from an EMBL/GenBank/DDBJ whole genome shotgun (WGS) entry which is preliminary data.</text>
</comment>
<dbReference type="AlphaFoldDB" id="A0A7C2IQ68"/>
<dbReference type="InterPro" id="IPR050095">
    <property type="entry name" value="ECF_ABC_transporter_ATP-bd"/>
</dbReference>
<dbReference type="Gene3D" id="3.40.50.300">
    <property type="entry name" value="P-loop containing nucleotide triphosphate hydrolases"/>
    <property type="match status" value="1"/>
</dbReference>
<proteinExistence type="inferred from homology"/>
<evidence type="ECO:0000259" key="11">
    <source>
        <dbReference type="PROSITE" id="PS50893"/>
    </source>
</evidence>
<evidence type="ECO:0000256" key="2">
    <source>
        <dbReference type="ARBA" id="ARBA00005417"/>
    </source>
</evidence>
<dbReference type="GO" id="GO:0043190">
    <property type="term" value="C:ATP-binding cassette (ABC) transporter complex"/>
    <property type="evidence" value="ECO:0007669"/>
    <property type="project" value="TreeGrafter"/>
</dbReference>
<feature type="domain" description="ABC transporter" evidence="11">
    <location>
        <begin position="3"/>
        <end position="238"/>
    </location>
</feature>
<dbReference type="GO" id="GO:0006824">
    <property type="term" value="P:cobalt ion transport"/>
    <property type="evidence" value="ECO:0007669"/>
    <property type="project" value="InterPro"/>
</dbReference>
<reference evidence="12" key="1">
    <citation type="journal article" date="2020" name="mSystems">
        <title>Genome- and Community-Level Interaction Insights into Carbon Utilization and Element Cycling Functions of Hydrothermarchaeota in Hydrothermal Sediment.</title>
        <authorList>
            <person name="Zhou Z."/>
            <person name="Liu Y."/>
            <person name="Xu W."/>
            <person name="Pan J."/>
            <person name="Luo Z.H."/>
            <person name="Li M."/>
        </authorList>
    </citation>
    <scope>NUCLEOTIDE SEQUENCE [LARGE SCALE GENOMIC DNA]</scope>
    <source>
        <strain evidence="12">SpSt-300</strain>
    </source>
</reference>
<dbReference type="GO" id="GO:0005524">
    <property type="term" value="F:ATP binding"/>
    <property type="evidence" value="ECO:0007669"/>
    <property type="project" value="UniProtKB-UniRule"/>
</dbReference>
<dbReference type="GO" id="GO:0042626">
    <property type="term" value="F:ATPase-coupled transmembrane transporter activity"/>
    <property type="evidence" value="ECO:0007669"/>
    <property type="project" value="TreeGrafter"/>
</dbReference>
<dbReference type="NCBIfam" id="TIGR01166">
    <property type="entry name" value="cbiO"/>
    <property type="match status" value="1"/>
</dbReference>
<keyword evidence="6 10" id="KW-0067">ATP-binding</keyword>
<keyword evidence="7" id="KW-1278">Translocase</keyword>
<evidence type="ECO:0000256" key="7">
    <source>
        <dbReference type="ARBA" id="ARBA00022967"/>
    </source>
</evidence>
<accession>A0A7C2IQ68</accession>
<keyword evidence="5 10" id="KW-0547">Nucleotide-binding</keyword>
<dbReference type="InterPro" id="IPR015856">
    <property type="entry name" value="ABC_transpr_CbiO/EcfA_su"/>
</dbReference>
<dbReference type="PANTHER" id="PTHR43553:SF24">
    <property type="entry name" value="ENERGY-COUPLING FACTOR TRANSPORTER ATP-BINDING PROTEIN ECFA1"/>
    <property type="match status" value="1"/>
</dbReference>
<dbReference type="Pfam" id="PF00005">
    <property type="entry name" value="ABC_tran"/>
    <property type="match status" value="1"/>
</dbReference>
<protein>
    <recommendedName>
        <fullName evidence="10">ABC transporter ATP-binding protein</fullName>
    </recommendedName>
</protein>
<dbReference type="PANTHER" id="PTHR43553">
    <property type="entry name" value="HEAVY METAL TRANSPORTER"/>
    <property type="match status" value="1"/>
</dbReference>
<keyword evidence="3 10" id="KW-0813">Transport</keyword>
<comment type="similarity">
    <text evidence="2 10">Belongs to the ABC transporter superfamily.</text>
</comment>
<organism evidence="12">
    <name type="scientific">Ammonifex degensii</name>
    <dbReference type="NCBI Taxonomy" id="42838"/>
    <lineage>
        <taxon>Bacteria</taxon>
        <taxon>Bacillati</taxon>
        <taxon>Bacillota</taxon>
        <taxon>Clostridia</taxon>
        <taxon>Thermoanaerobacterales</taxon>
        <taxon>Thermoanaerobacteraceae</taxon>
        <taxon>Ammonifex</taxon>
    </lineage>
</organism>
<dbReference type="PROSITE" id="PS50893">
    <property type="entry name" value="ABC_TRANSPORTER_2"/>
    <property type="match status" value="1"/>
</dbReference>
<sequence length="283" mass="30099">MVFETVGLRYTYPDGTLALEDLSVGVPAGGRVALLGPNGAGKTTLCLLLIGILRPTAGRVRFQGEDLRYNRQSLAGLRRRVGLVFQDPEVQIFAPTVWEEVAFGPANQGLNREAVAERVEAALAATDLLELRDKATHFLSYGQKKRLCLAGVLAAAPEVLLLDEPTAGLDPEQARRVMSILDELSRAGRTLVLATHDVDLAYAWAETVFVLSGGSLAGAGKPGEVFCNGALLRAASLRPPLVFTLYEALRGRGFVPSDAPVPRSPEGLLGLLPGSSSKLNSSK</sequence>
<evidence type="ECO:0000256" key="1">
    <source>
        <dbReference type="ARBA" id="ARBA00004202"/>
    </source>
</evidence>
<keyword evidence="4 10" id="KW-1003">Cell membrane</keyword>
<gene>
    <name evidence="12" type="ORF">ENQ34_01470</name>
</gene>
<dbReference type="InterPro" id="IPR017871">
    <property type="entry name" value="ABC_transporter-like_CS"/>
</dbReference>
<name>A0A7C2IQ68_9THEO</name>
<evidence type="ECO:0000256" key="4">
    <source>
        <dbReference type="ARBA" id="ARBA00022475"/>
    </source>
</evidence>
<evidence type="ECO:0000256" key="5">
    <source>
        <dbReference type="ARBA" id="ARBA00022741"/>
    </source>
</evidence>
<dbReference type="SMART" id="SM00382">
    <property type="entry name" value="AAA"/>
    <property type="match status" value="1"/>
</dbReference>
<dbReference type="GO" id="GO:0016887">
    <property type="term" value="F:ATP hydrolysis activity"/>
    <property type="evidence" value="ECO:0007669"/>
    <property type="project" value="InterPro"/>
</dbReference>
<dbReference type="SUPFAM" id="SSF52540">
    <property type="entry name" value="P-loop containing nucleoside triphosphate hydrolases"/>
    <property type="match status" value="1"/>
</dbReference>
<dbReference type="InterPro" id="IPR003439">
    <property type="entry name" value="ABC_transporter-like_ATP-bd"/>
</dbReference>
<dbReference type="EMBL" id="DSMU01000095">
    <property type="protein sequence ID" value="HEL65339.1"/>
    <property type="molecule type" value="Genomic_DNA"/>
</dbReference>
<dbReference type="PROSITE" id="PS00211">
    <property type="entry name" value="ABC_TRANSPORTER_1"/>
    <property type="match status" value="1"/>
</dbReference>
<evidence type="ECO:0000256" key="10">
    <source>
        <dbReference type="RuleBase" id="RU364103"/>
    </source>
</evidence>
<evidence type="ECO:0000256" key="3">
    <source>
        <dbReference type="ARBA" id="ARBA00022448"/>
    </source>
</evidence>
<comment type="subcellular location">
    <subcellularLocation>
        <location evidence="1 10">Cell membrane</location>
        <topology evidence="1 10">Peripheral membrane protein</topology>
    </subcellularLocation>
</comment>
<keyword evidence="8 10" id="KW-0472">Membrane</keyword>
<evidence type="ECO:0000256" key="6">
    <source>
        <dbReference type="ARBA" id="ARBA00022840"/>
    </source>
</evidence>
<evidence type="ECO:0000256" key="8">
    <source>
        <dbReference type="ARBA" id="ARBA00023136"/>
    </source>
</evidence>
<dbReference type="FunFam" id="3.40.50.300:FF:000224">
    <property type="entry name" value="Energy-coupling factor transporter ATP-binding protein EcfA"/>
    <property type="match status" value="1"/>
</dbReference>